<feature type="domain" description="GGDEF" evidence="1">
    <location>
        <begin position="169"/>
        <end position="300"/>
    </location>
</feature>
<comment type="caution">
    <text evidence="2">The sequence shown here is derived from an EMBL/GenBank/DDBJ whole genome shotgun (WGS) entry which is preliminary data.</text>
</comment>
<dbReference type="InterPro" id="IPR043128">
    <property type="entry name" value="Rev_trsase/Diguanyl_cyclase"/>
</dbReference>
<proteinExistence type="predicted"/>
<name>A0A839IS12_9GAMM</name>
<keyword evidence="3" id="KW-1185">Reference proteome</keyword>
<dbReference type="CDD" id="cd00130">
    <property type="entry name" value="PAS"/>
    <property type="match status" value="1"/>
</dbReference>
<dbReference type="Proteomes" id="UP000565262">
    <property type="component" value="Unassembled WGS sequence"/>
</dbReference>
<dbReference type="AlphaFoldDB" id="A0A839IS12"/>
<dbReference type="NCBIfam" id="TIGR00254">
    <property type="entry name" value="GGDEF"/>
    <property type="match status" value="1"/>
</dbReference>
<evidence type="ECO:0000259" key="1">
    <source>
        <dbReference type="PROSITE" id="PS50887"/>
    </source>
</evidence>
<dbReference type="EMBL" id="JACJFM010000015">
    <property type="protein sequence ID" value="MBB1487454.1"/>
    <property type="molecule type" value="Genomic_DNA"/>
</dbReference>
<reference evidence="2 3" key="1">
    <citation type="submission" date="2020-08" db="EMBL/GenBank/DDBJ databases">
        <title>Oceanospirillum sp. nov. isolated from marine sediment.</title>
        <authorList>
            <person name="Ji X."/>
        </authorList>
    </citation>
    <scope>NUCLEOTIDE SEQUENCE [LARGE SCALE GENOMIC DNA]</scope>
    <source>
        <strain evidence="2 3">D5</strain>
    </source>
</reference>
<protein>
    <submittedName>
        <fullName evidence="2">Diguanylate cyclase</fullName>
    </submittedName>
</protein>
<gene>
    <name evidence="2" type="ORF">H4O21_12635</name>
</gene>
<evidence type="ECO:0000313" key="2">
    <source>
        <dbReference type="EMBL" id="MBB1487454.1"/>
    </source>
</evidence>
<dbReference type="SMART" id="SM00267">
    <property type="entry name" value="GGDEF"/>
    <property type="match status" value="1"/>
</dbReference>
<evidence type="ECO:0000313" key="3">
    <source>
        <dbReference type="Proteomes" id="UP000565262"/>
    </source>
</evidence>
<dbReference type="SMART" id="SM00091">
    <property type="entry name" value="PAS"/>
    <property type="match status" value="1"/>
</dbReference>
<dbReference type="SUPFAM" id="SSF55073">
    <property type="entry name" value="Nucleotide cyclase"/>
    <property type="match status" value="1"/>
</dbReference>
<dbReference type="SUPFAM" id="SSF55785">
    <property type="entry name" value="PYP-like sensor domain (PAS domain)"/>
    <property type="match status" value="1"/>
</dbReference>
<sequence>MAAVSDQLVGAVIAQSKELLILLDPDSLSFVYSNSAAESSLGYEKGEICEISPHDLFPEFSVPELTALIENLSGSEAKHLSMNTVLVSKLSGMRDYMLQLQYVEVEQKKLILVNGHDVTERMAETDQMQEMLASVQMNSMQDPQTELMQRVFFIPYLMGGLEQAEEREQPLGVMLLDISNLQDINSAYGEETGNKVLKHIGQIVIRLVDCREHACRFSGQKICMLLPSATRSSVQDLVKQLMRAVGRLSYAGYPDLEIKPRMGIWFGKHQADPETLLGALGVSYKEKKAKGDDLLVLLSPELPVSA</sequence>
<dbReference type="Pfam" id="PF00990">
    <property type="entry name" value="GGDEF"/>
    <property type="match status" value="1"/>
</dbReference>
<dbReference type="RefSeq" id="WP_182809234.1">
    <property type="nucleotide sequence ID" value="NZ_JACJFM010000015.1"/>
</dbReference>
<dbReference type="InterPro" id="IPR035965">
    <property type="entry name" value="PAS-like_dom_sf"/>
</dbReference>
<dbReference type="PROSITE" id="PS50887">
    <property type="entry name" value="GGDEF"/>
    <property type="match status" value="1"/>
</dbReference>
<dbReference type="Gene3D" id="3.30.450.20">
    <property type="entry name" value="PAS domain"/>
    <property type="match status" value="1"/>
</dbReference>
<dbReference type="Gene3D" id="3.30.70.270">
    <property type="match status" value="1"/>
</dbReference>
<dbReference type="CDD" id="cd01949">
    <property type="entry name" value="GGDEF"/>
    <property type="match status" value="1"/>
</dbReference>
<dbReference type="InterPro" id="IPR029787">
    <property type="entry name" value="Nucleotide_cyclase"/>
</dbReference>
<dbReference type="InterPro" id="IPR000160">
    <property type="entry name" value="GGDEF_dom"/>
</dbReference>
<accession>A0A839IS12</accession>
<dbReference type="PANTHER" id="PTHR44757">
    <property type="entry name" value="DIGUANYLATE CYCLASE DGCP"/>
    <property type="match status" value="1"/>
</dbReference>
<dbReference type="InterPro" id="IPR000014">
    <property type="entry name" value="PAS"/>
</dbReference>
<dbReference type="InterPro" id="IPR052155">
    <property type="entry name" value="Biofilm_reg_signaling"/>
</dbReference>
<organism evidence="2 3">
    <name type="scientific">Oceanospirillum sediminis</name>
    <dbReference type="NCBI Taxonomy" id="2760088"/>
    <lineage>
        <taxon>Bacteria</taxon>
        <taxon>Pseudomonadati</taxon>
        <taxon>Pseudomonadota</taxon>
        <taxon>Gammaproteobacteria</taxon>
        <taxon>Oceanospirillales</taxon>
        <taxon>Oceanospirillaceae</taxon>
        <taxon>Oceanospirillum</taxon>
    </lineage>
</organism>
<dbReference type="PANTHER" id="PTHR44757:SF2">
    <property type="entry name" value="BIOFILM ARCHITECTURE MAINTENANCE PROTEIN MBAA"/>
    <property type="match status" value="1"/>
</dbReference>